<feature type="region of interest" description="Disordered" evidence="1">
    <location>
        <begin position="1"/>
        <end position="289"/>
    </location>
</feature>
<feature type="compositionally biased region" description="Polar residues" evidence="1">
    <location>
        <begin position="201"/>
        <end position="216"/>
    </location>
</feature>
<feature type="compositionally biased region" description="Basic residues" evidence="1">
    <location>
        <begin position="220"/>
        <end position="230"/>
    </location>
</feature>
<accession>A0AAD9YWU1</accession>
<feature type="compositionally biased region" description="Basic and acidic residues" evidence="1">
    <location>
        <begin position="156"/>
        <end position="166"/>
    </location>
</feature>
<keyword evidence="3" id="KW-1185">Reference proteome</keyword>
<evidence type="ECO:0000256" key="1">
    <source>
        <dbReference type="SAM" id="MobiDB-lite"/>
    </source>
</evidence>
<dbReference type="EMBL" id="JASNWA010000011">
    <property type="protein sequence ID" value="KAK3167070.1"/>
    <property type="molecule type" value="Genomic_DNA"/>
</dbReference>
<organism evidence="2 3">
    <name type="scientific">Lepraria neglecta</name>
    <dbReference type="NCBI Taxonomy" id="209136"/>
    <lineage>
        <taxon>Eukaryota</taxon>
        <taxon>Fungi</taxon>
        <taxon>Dikarya</taxon>
        <taxon>Ascomycota</taxon>
        <taxon>Pezizomycotina</taxon>
        <taxon>Lecanoromycetes</taxon>
        <taxon>OSLEUM clade</taxon>
        <taxon>Lecanoromycetidae</taxon>
        <taxon>Lecanorales</taxon>
        <taxon>Lecanorineae</taxon>
        <taxon>Stereocaulaceae</taxon>
        <taxon>Lepraria</taxon>
    </lineage>
</organism>
<feature type="compositionally biased region" description="Basic and acidic residues" evidence="1">
    <location>
        <begin position="248"/>
        <end position="257"/>
    </location>
</feature>
<evidence type="ECO:0000313" key="2">
    <source>
        <dbReference type="EMBL" id="KAK3167070.1"/>
    </source>
</evidence>
<reference evidence="2" key="1">
    <citation type="submission" date="2022-11" db="EMBL/GenBank/DDBJ databases">
        <title>Chromosomal genome sequence assembly and mating type (MAT) locus characterization of the leprose asexual lichenized fungus Lepraria neglecta (Nyl.) Erichsen.</title>
        <authorList>
            <person name="Allen J.L."/>
            <person name="Pfeffer B."/>
        </authorList>
    </citation>
    <scope>NUCLEOTIDE SEQUENCE</scope>
    <source>
        <strain evidence="2">Allen 5258</strain>
    </source>
</reference>
<dbReference type="Proteomes" id="UP001276659">
    <property type="component" value="Unassembled WGS sequence"/>
</dbReference>
<gene>
    <name evidence="2" type="ORF">OEA41_010195</name>
</gene>
<proteinExistence type="predicted"/>
<feature type="compositionally biased region" description="Basic and acidic residues" evidence="1">
    <location>
        <begin position="62"/>
        <end position="71"/>
    </location>
</feature>
<feature type="compositionally biased region" description="Polar residues" evidence="1">
    <location>
        <begin position="117"/>
        <end position="126"/>
    </location>
</feature>
<sequence length="331" mass="36013">MTSDHLSYTAPEVAMSSDHPQEPQADADDGSSSLSELGERVGHDEADIASRDDSEANDTEAETERLEDSPHKQRKYQNVVLTSTNGIYNDRESAPAVRTISGETGDNGHLSDGDRFGQTSDISSLADSGEDIGKALSTSPSSSRKRKRSSFEEDSLSDHEPLEDPSTRLFSNTAATLVENASLDASGDEDDQEVIIDTEAFPNSNIQSRKAQQYVPTKQKYQKGKRKGKKTRDDRTEDTGDSVTGAELRSEQREGHEAGYSNGEDMEVDDTGDVPEADNLLKTEEGGTSPLTMLDGGLIALLMDQSIVIQKRTALDSLNAMEKCFAKLRDK</sequence>
<feature type="compositionally biased region" description="Acidic residues" evidence="1">
    <location>
        <begin position="186"/>
        <end position="196"/>
    </location>
</feature>
<feature type="compositionally biased region" description="Acidic residues" evidence="1">
    <location>
        <begin position="264"/>
        <end position="276"/>
    </location>
</feature>
<protein>
    <submittedName>
        <fullName evidence="2">Uncharacterized protein</fullName>
    </submittedName>
</protein>
<comment type="caution">
    <text evidence="2">The sequence shown here is derived from an EMBL/GenBank/DDBJ whole genome shotgun (WGS) entry which is preliminary data.</text>
</comment>
<feature type="compositionally biased region" description="Basic and acidic residues" evidence="1">
    <location>
        <begin position="37"/>
        <end position="54"/>
    </location>
</feature>
<name>A0AAD9YWU1_9LECA</name>
<evidence type="ECO:0000313" key="3">
    <source>
        <dbReference type="Proteomes" id="UP001276659"/>
    </source>
</evidence>
<dbReference type="AlphaFoldDB" id="A0AAD9YWU1"/>